<dbReference type="PANTHER" id="PTHR40836:SF4">
    <property type="entry name" value="RB1-INDUCIBLE COILED-COIL PROTEIN"/>
    <property type="match status" value="1"/>
</dbReference>
<dbReference type="Gramene" id="CDP01786">
    <property type="protein sequence ID" value="CDP01786"/>
    <property type="gene ID" value="GSCOC_T00036945001"/>
</dbReference>
<feature type="region of interest" description="Disordered" evidence="1">
    <location>
        <begin position="755"/>
        <end position="775"/>
    </location>
</feature>
<evidence type="ECO:0000256" key="1">
    <source>
        <dbReference type="SAM" id="MobiDB-lite"/>
    </source>
</evidence>
<evidence type="ECO:0008006" key="6">
    <source>
        <dbReference type="Google" id="ProtNLM"/>
    </source>
</evidence>
<gene>
    <name evidence="4" type="ORF">GSCOC_T00036945001</name>
</gene>
<dbReference type="Proteomes" id="UP000295252">
    <property type="component" value="Chromosome IX"/>
</dbReference>
<feature type="region of interest" description="Disordered" evidence="1">
    <location>
        <begin position="456"/>
        <end position="476"/>
    </location>
</feature>
<feature type="compositionally biased region" description="Basic and acidic residues" evidence="1">
    <location>
        <begin position="758"/>
        <end position="775"/>
    </location>
</feature>
<evidence type="ECO:0000259" key="3">
    <source>
        <dbReference type="Pfam" id="PF14383"/>
    </source>
</evidence>
<dbReference type="InParanoid" id="A0A068TZX0"/>
<dbReference type="InterPro" id="IPR025486">
    <property type="entry name" value="DUF4378"/>
</dbReference>
<dbReference type="OrthoDB" id="446244at2759"/>
<proteinExistence type="predicted"/>
<dbReference type="OMA" id="HWRRSKE"/>
<dbReference type="Pfam" id="PF14309">
    <property type="entry name" value="DUF4378"/>
    <property type="match status" value="1"/>
</dbReference>
<organism evidence="4 5">
    <name type="scientific">Coffea canephora</name>
    <name type="common">Robusta coffee</name>
    <dbReference type="NCBI Taxonomy" id="49390"/>
    <lineage>
        <taxon>Eukaryota</taxon>
        <taxon>Viridiplantae</taxon>
        <taxon>Streptophyta</taxon>
        <taxon>Embryophyta</taxon>
        <taxon>Tracheophyta</taxon>
        <taxon>Spermatophyta</taxon>
        <taxon>Magnoliopsida</taxon>
        <taxon>eudicotyledons</taxon>
        <taxon>Gunneridae</taxon>
        <taxon>Pentapetalae</taxon>
        <taxon>asterids</taxon>
        <taxon>lamiids</taxon>
        <taxon>Gentianales</taxon>
        <taxon>Rubiaceae</taxon>
        <taxon>Ixoroideae</taxon>
        <taxon>Gardenieae complex</taxon>
        <taxon>Bertiereae - Coffeeae clade</taxon>
        <taxon>Coffeeae</taxon>
        <taxon>Coffea</taxon>
    </lineage>
</organism>
<dbReference type="PhylomeDB" id="A0A068TZX0"/>
<feature type="domain" description="DUF3741" evidence="3">
    <location>
        <begin position="91"/>
        <end position="107"/>
    </location>
</feature>
<evidence type="ECO:0000313" key="5">
    <source>
        <dbReference type="Proteomes" id="UP000295252"/>
    </source>
</evidence>
<evidence type="ECO:0000259" key="2">
    <source>
        <dbReference type="Pfam" id="PF14309"/>
    </source>
</evidence>
<reference evidence="5" key="1">
    <citation type="journal article" date="2014" name="Science">
        <title>The coffee genome provides insight into the convergent evolution of caffeine biosynthesis.</title>
        <authorList>
            <person name="Denoeud F."/>
            <person name="Carretero-Paulet L."/>
            <person name="Dereeper A."/>
            <person name="Droc G."/>
            <person name="Guyot R."/>
            <person name="Pietrella M."/>
            <person name="Zheng C."/>
            <person name="Alberti A."/>
            <person name="Anthony F."/>
            <person name="Aprea G."/>
            <person name="Aury J.M."/>
            <person name="Bento P."/>
            <person name="Bernard M."/>
            <person name="Bocs S."/>
            <person name="Campa C."/>
            <person name="Cenci A."/>
            <person name="Combes M.C."/>
            <person name="Crouzillat D."/>
            <person name="Da Silva C."/>
            <person name="Daddiego L."/>
            <person name="De Bellis F."/>
            <person name="Dussert S."/>
            <person name="Garsmeur O."/>
            <person name="Gayraud T."/>
            <person name="Guignon V."/>
            <person name="Jahn K."/>
            <person name="Jamilloux V."/>
            <person name="Joet T."/>
            <person name="Labadie K."/>
            <person name="Lan T."/>
            <person name="Leclercq J."/>
            <person name="Lepelley M."/>
            <person name="Leroy T."/>
            <person name="Li L.T."/>
            <person name="Librado P."/>
            <person name="Lopez L."/>
            <person name="Munoz A."/>
            <person name="Noel B."/>
            <person name="Pallavicini A."/>
            <person name="Perrotta G."/>
            <person name="Poncet V."/>
            <person name="Pot D."/>
            <person name="Priyono X."/>
            <person name="Rigoreau M."/>
            <person name="Rouard M."/>
            <person name="Rozas J."/>
            <person name="Tranchant-Dubreuil C."/>
            <person name="VanBuren R."/>
            <person name="Zhang Q."/>
            <person name="Andrade A.C."/>
            <person name="Argout X."/>
            <person name="Bertrand B."/>
            <person name="de Kochko A."/>
            <person name="Graziosi G."/>
            <person name="Henry R.J."/>
            <person name="Jayarama X."/>
            <person name="Ming R."/>
            <person name="Nagai C."/>
            <person name="Rounsley S."/>
            <person name="Sankoff D."/>
            <person name="Giuliano G."/>
            <person name="Albert V.A."/>
            <person name="Wincker P."/>
            <person name="Lashermes P."/>
        </authorList>
    </citation>
    <scope>NUCLEOTIDE SEQUENCE [LARGE SCALE GENOMIC DNA]</scope>
    <source>
        <strain evidence="5">cv. DH200-94</strain>
    </source>
</reference>
<feature type="region of interest" description="Disordered" evidence="1">
    <location>
        <begin position="351"/>
        <end position="380"/>
    </location>
</feature>
<dbReference type="FunCoup" id="A0A068TZX0">
    <property type="interactions" value="838"/>
</dbReference>
<feature type="domain" description="DUF4378" evidence="2">
    <location>
        <begin position="718"/>
        <end position="883"/>
    </location>
</feature>
<evidence type="ECO:0000313" key="4">
    <source>
        <dbReference type="EMBL" id="CDP01786.1"/>
    </source>
</evidence>
<dbReference type="AlphaFoldDB" id="A0A068TZX0"/>
<dbReference type="PANTHER" id="PTHR40836">
    <property type="entry name" value="RB1-INDUCIBLE COILED-COIL PROTEIN"/>
    <property type="match status" value="1"/>
</dbReference>
<sequence length="903" mass="103569">MGSLFDVIDYNQGNMAKKVVTQKRQVDGLEAPRNSLELPVETSQSFHGEDNRMFEYDVPYNWPENHFSTEAPMKKLISEEIYRKQNTKHNAPSVIARLMGVDMLPSETKPVAQTVEKKNELHAQNFCQENLLKNASIGHVPYTSKSSRHKKFNSFDSIEGMNPDRWNDNAILDKPRPREHPQEEELQKFKKEFEAWQLARMKECSKVIELDCTPSQWIAQENLNKEKMVLYANSVRKMESEKPIELNEGRMAATERDYLNNKKMKSFTAGQLESVNARKRTPSVDFKLPPLVNSGEEFDAASGPSQIVILRPCPDTMGNCEQSWASSPCISEERGSIEDFLEEVKERLKSELQGRNSKRSTSVRGGGIETPYSEKPSDPKQIAQRIAKQVRESVTRDLGMNLFRSESTRSYRSEIQFNGMGSPEFISRDTRRFLAERLRNVLKEEIQQGVPVVAQGSTRSSMLSNGRRRTEESRKVLSGKNKLRYWDGMKDESDFQSRSFRREPNDNTEIHEELSPRNLIRSLSAPVSGTSFGKLLLEDRHMVTGAQIRRKHEAFEKVTLNVKRRKKEKFNLREKVTSLKYSFTLKGRLFGRKIQSLEDQQDNKPDCVKDFLRRPSIMMSFYDRHENPTEVPPSPASVCSSVHEEYWRPAEYFSSTSVSDVASVEDGMMPNVFREIRSNLKELRRQLNELETDGSKDAINDEQPTETDIIEIEDPVEAYIRDLLLFSGLYDGSCDKALAKWDLLGRPITNQVFEEVEESHKHRNKDDEGSIKDQGEKSNHKILYDLLNEALPNVLGPPVSMSKFMRKASHPAVRPLRGRKLLNQVWQIISGYVHPPPDKSFYSLDMMVARDLQSSPWSRLMDDDVNALGKDTESQIFGDLVDEMVKDLQSNFMEEKSCACGAL</sequence>
<protein>
    <recommendedName>
        <fullName evidence="6">DUF4378 domain-containing protein</fullName>
    </recommendedName>
</protein>
<keyword evidence="5" id="KW-1185">Reference proteome</keyword>
<dbReference type="Pfam" id="PF14383">
    <property type="entry name" value="VARLMGL"/>
    <property type="match status" value="1"/>
</dbReference>
<dbReference type="EMBL" id="HG739091">
    <property type="protein sequence ID" value="CDP01786.1"/>
    <property type="molecule type" value="Genomic_DNA"/>
</dbReference>
<feature type="compositionally biased region" description="Polar residues" evidence="1">
    <location>
        <begin position="353"/>
        <end position="363"/>
    </location>
</feature>
<dbReference type="InterPro" id="IPR032795">
    <property type="entry name" value="DUF3741-assoc"/>
</dbReference>
<name>A0A068TZX0_COFCA</name>
<dbReference type="STRING" id="49390.A0A068TZX0"/>
<accession>A0A068TZX0</accession>